<comment type="subcellular location">
    <subcellularLocation>
        <location evidence="1 7">Cell outer membrane</location>
        <topology evidence="1 7">Multi-pass membrane protein</topology>
    </subcellularLocation>
</comment>
<dbReference type="InterPro" id="IPR039426">
    <property type="entry name" value="TonB-dep_rcpt-like"/>
</dbReference>
<organism evidence="12 13">
    <name type="scientific">Tenacibaculum vairaonense</name>
    <dbReference type="NCBI Taxonomy" id="3137860"/>
    <lineage>
        <taxon>Bacteria</taxon>
        <taxon>Pseudomonadati</taxon>
        <taxon>Bacteroidota</taxon>
        <taxon>Flavobacteriia</taxon>
        <taxon>Flavobacteriales</taxon>
        <taxon>Flavobacteriaceae</taxon>
        <taxon>Tenacibaculum</taxon>
    </lineage>
</organism>
<evidence type="ECO:0000259" key="10">
    <source>
        <dbReference type="Pfam" id="PF07715"/>
    </source>
</evidence>
<dbReference type="InterPro" id="IPR041700">
    <property type="entry name" value="OMP_b-brl_3"/>
</dbReference>
<evidence type="ECO:0000256" key="8">
    <source>
        <dbReference type="SAM" id="MobiDB-lite"/>
    </source>
</evidence>
<accession>A0ABM9PGL2</accession>
<dbReference type="Gene3D" id="2.170.130.10">
    <property type="entry name" value="TonB-dependent receptor, plug domain"/>
    <property type="match status" value="1"/>
</dbReference>
<dbReference type="RefSeq" id="WP_348736408.1">
    <property type="nucleotide sequence ID" value="NZ_CAXJRC010000001.1"/>
</dbReference>
<feature type="signal peptide" evidence="9">
    <location>
        <begin position="1"/>
        <end position="17"/>
    </location>
</feature>
<dbReference type="InterPro" id="IPR037066">
    <property type="entry name" value="Plug_dom_sf"/>
</dbReference>
<feature type="region of interest" description="Disordered" evidence="8">
    <location>
        <begin position="805"/>
        <end position="824"/>
    </location>
</feature>
<evidence type="ECO:0000313" key="13">
    <source>
        <dbReference type="Proteomes" id="UP001497602"/>
    </source>
</evidence>
<keyword evidence="4 7" id="KW-0812">Transmembrane</keyword>
<dbReference type="InterPro" id="IPR008969">
    <property type="entry name" value="CarboxyPept-like_regulatory"/>
</dbReference>
<protein>
    <submittedName>
        <fullName evidence="12">Iron complex outermembrane recepter protein</fullName>
    </submittedName>
</protein>
<evidence type="ECO:0000256" key="4">
    <source>
        <dbReference type="ARBA" id="ARBA00022692"/>
    </source>
</evidence>
<feature type="domain" description="TonB-dependent receptor plug" evidence="10">
    <location>
        <begin position="147"/>
        <end position="225"/>
    </location>
</feature>
<dbReference type="Pfam" id="PF13715">
    <property type="entry name" value="CarbopepD_reg_2"/>
    <property type="match status" value="1"/>
</dbReference>
<keyword evidence="5 7" id="KW-0472">Membrane</keyword>
<feature type="chain" id="PRO_5045982318" evidence="9">
    <location>
        <begin position="18"/>
        <end position="824"/>
    </location>
</feature>
<keyword evidence="6 7" id="KW-0998">Cell outer membrane</keyword>
<dbReference type="Proteomes" id="UP001497602">
    <property type="component" value="Unassembled WGS sequence"/>
</dbReference>
<dbReference type="Gene3D" id="2.60.40.1120">
    <property type="entry name" value="Carboxypeptidase-like, regulatory domain"/>
    <property type="match status" value="1"/>
</dbReference>
<keyword evidence="2 7" id="KW-0813">Transport</keyword>
<comment type="similarity">
    <text evidence="7">Belongs to the TonB-dependent receptor family.</text>
</comment>
<reference evidence="12 13" key="1">
    <citation type="submission" date="2024-05" db="EMBL/GenBank/DDBJ databases">
        <authorList>
            <person name="Duchaud E."/>
        </authorList>
    </citation>
    <scope>NUCLEOTIDE SEQUENCE [LARGE SCALE GENOMIC DNA]</scope>
    <source>
        <strain evidence="12">Ena-SAMPLE-TAB-13-05-2024-13:56:06:370-140305</strain>
    </source>
</reference>
<comment type="caution">
    <text evidence="12">The sequence shown here is derived from an EMBL/GenBank/DDBJ whole genome shotgun (WGS) entry which is preliminary data.</text>
</comment>
<proteinExistence type="inferred from homology"/>
<dbReference type="EMBL" id="CAXJRC010000001">
    <property type="protein sequence ID" value="CAL2104756.1"/>
    <property type="molecule type" value="Genomic_DNA"/>
</dbReference>
<evidence type="ECO:0000256" key="6">
    <source>
        <dbReference type="ARBA" id="ARBA00023237"/>
    </source>
</evidence>
<keyword evidence="13" id="KW-1185">Reference proteome</keyword>
<dbReference type="SUPFAM" id="SSF56935">
    <property type="entry name" value="Porins"/>
    <property type="match status" value="1"/>
</dbReference>
<dbReference type="InterPro" id="IPR036942">
    <property type="entry name" value="Beta-barrel_TonB_sf"/>
</dbReference>
<keyword evidence="3 7" id="KW-1134">Transmembrane beta strand</keyword>
<evidence type="ECO:0000256" key="5">
    <source>
        <dbReference type="ARBA" id="ARBA00023136"/>
    </source>
</evidence>
<evidence type="ECO:0000256" key="7">
    <source>
        <dbReference type="PROSITE-ProRule" id="PRU01360"/>
    </source>
</evidence>
<evidence type="ECO:0000256" key="9">
    <source>
        <dbReference type="SAM" id="SignalP"/>
    </source>
</evidence>
<dbReference type="Gene3D" id="2.40.170.20">
    <property type="entry name" value="TonB-dependent receptor, beta-barrel domain"/>
    <property type="match status" value="1"/>
</dbReference>
<dbReference type="SUPFAM" id="SSF49464">
    <property type="entry name" value="Carboxypeptidase regulatory domain-like"/>
    <property type="match status" value="1"/>
</dbReference>
<dbReference type="Pfam" id="PF14905">
    <property type="entry name" value="OMP_b-brl_3"/>
    <property type="match status" value="1"/>
</dbReference>
<evidence type="ECO:0000313" key="12">
    <source>
        <dbReference type="EMBL" id="CAL2104756.1"/>
    </source>
</evidence>
<evidence type="ECO:0000256" key="1">
    <source>
        <dbReference type="ARBA" id="ARBA00004571"/>
    </source>
</evidence>
<dbReference type="PROSITE" id="PS52016">
    <property type="entry name" value="TONB_DEPENDENT_REC_3"/>
    <property type="match status" value="1"/>
</dbReference>
<feature type="domain" description="Outer membrane protein beta-barrel" evidence="11">
    <location>
        <begin position="385"/>
        <end position="800"/>
    </location>
</feature>
<evidence type="ECO:0000256" key="3">
    <source>
        <dbReference type="ARBA" id="ARBA00022452"/>
    </source>
</evidence>
<dbReference type="PANTHER" id="PTHR40980">
    <property type="entry name" value="PLUG DOMAIN-CONTAINING PROTEIN"/>
    <property type="match status" value="1"/>
</dbReference>
<dbReference type="InterPro" id="IPR012910">
    <property type="entry name" value="Plug_dom"/>
</dbReference>
<evidence type="ECO:0000259" key="11">
    <source>
        <dbReference type="Pfam" id="PF14905"/>
    </source>
</evidence>
<dbReference type="Pfam" id="PF07715">
    <property type="entry name" value="Plug"/>
    <property type="match status" value="1"/>
</dbReference>
<gene>
    <name evidence="12" type="ORF">T190115A13A_100044</name>
</gene>
<evidence type="ECO:0000256" key="2">
    <source>
        <dbReference type="ARBA" id="ARBA00022448"/>
    </source>
</evidence>
<dbReference type="PANTHER" id="PTHR40980:SF4">
    <property type="entry name" value="TONB-DEPENDENT RECEPTOR-LIKE BETA-BARREL DOMAIN-CONTAINING PROTEIN"/>
    <property type="match status" value="1"/>
</dbReference>
<sequence length="824" mass="93873">MKNITLLFLFLSASLFAQRLNFKGNIPKVKLTGKIIETQTQQPLEYATIILTHLKRKKITGGVTDNNGNFEIEIPKGIYAVKVEFIGFKSKSLPNQKLFTDTNLGTITLSEDAETLEEVEIIAEKSTVEIRLDKKIYNVGKDMTVKGGNASDVLDNVPSVNVDAEGAVSLRGNENVRILIDGKPSALVGLNGTDALRNLPAEAIEKVEVITSPSARYDAEGTAGILNIILRKGKITGFNGSINTTVGIPTQFSFSPNLNYRTKKFNLFSNLGYSYRKGPGNSFSEFSYINRNTRTIDSTQVEDRVFDRKNNNFNASLGLEYYLTKNSSITGSFFYRNSKGDDVATNLTDRYLFTDTSLNLFKETRIETEEEDGTDTQYALNYTNNFDGKGKKLIVDLQYSKSEEQENSPVVVNNVLSEQNSQITNSKDYLIQIDYVHPIGENSQIELGHKSTLQDLFSDFKVRDQLGNPFQYDPSNAIEFKQNIYAFYAQYGNKINKFSYLLGLRTEITDIDLRVLTDNSFSDKNYTEWFPTVNLGYELNDTDNLTLGYSRRLRRPRYWFINPFESRSSATNIFKGNPDIDPTFTSSFDLGYTTKIKKLTLNSSIYYQYSTDIMQGISFREERIVNGKEQTVFVRTPVNLGTENRYGFEFTSNYSPARWARLSATFNYFKFNTEAFTYNYTDIQGANQSVILNEVNESSWFARFNSRITLPGKIQWQTRLMYRGPRSDAQSDRKGMFVTNLAFSKDLFKDKASLVLNVSDLFNTRKRENTTYFGGREIPTSISEGAFQWRERQISLSFTYRFNQKKKRERPSRQYDGGGEEFGG</sequence>
<name>A0ABM9PGL2_9FLAO</name>
<keyword evidence="9" id="KW-0732">Signal</keyword>